<evidence type="ECO:0000313" key="1">
    <source>
        <dbReference type="EMBL" id="MBO1319784.1"/>
    </source>
</evidence>
<gene>
    <name evidence="1" type="ORF">J3U88_15010</name>
</gene>
<comment type="caution">
    <text evidence="1">The sequence shown here is derived from an EMBL/GenBank/DDBJ whole genome shotgun (WGS) entry which is preliminary data.</text>
</comment>
<accession>A0A8J7U4G7</accession>
<organism evidence="1 2">
    <name type="scientific">Acanthopleuribacter pedis</name>
    <dbReference type="NCBI Taxonomy" id="442870"/>
    <lineage>
        <taxon>Bacteria</taxon>
        <taxon>Pseudomonadati</taxon>
        <taxon>Acidobacteriota</taxon>
        <taxon>Holophagae</taxon>
        <taxon>Acanthopleuribacterales</taxon>
        <taxon>Acanthopleuribacteraceae</taxon>
        <taxon>Acanthopleuribacter</taxon>
    </lineage>
</organism>
<dbReference type="EMBL" id="JAFREP010000014">
    <property type="protein sequence ID" value="MBO1319784.1"/>
    <property type="molecule type" value="Genomic_DNA"/>
</dbReference>
<dbReference type="Proteomes" id="UP000664417">
    <property type="component" value="Unassembled WGS sequence"/>
</dbReference>
<name>A0A8J7U4G7_9BACT</name>
<dbReference type="RefSeq" id="WP_207859690.1">
    <property type="nucleotide sequence ID" value="NZ_JAFREP010000014.1"/>
</dbReference>
<protein>
    <submittedName>
        <fullName evidence="1">Uncharacterized protein</fullName>
    </submittedName>
</protein>
<dbReference type="AlphaFoldDB" id="A0A8J7U4G7"/>
<sequence length="89" mass="9934">MANIWEGGKGHFVTKEQMGLPAAIAISDVFYGPDGMLRMSALGSEDDEFPNYMLRLDTEKHKVVSKKNGRVNPARALLQQRKPFGINSR</sequence>
<proteinExistence type="predicted"/>
<reference evidence="1" key="1">
    <citation type="submission" date="2021-03" db="EMBL/GenBank/DDBJ databases">
        <authorList>
            <person name="Wang G."/>
        </authorList>
    </citation>
    <scope>NUCLEOTIDE SEQUENCE</scope>
    <source>
        <strain evidence="1">KCTC 12899</strain>
    </source>
</reference>
<keyword evidence="2" id="KW-1185">Reference proteome</keyword>
<evidence type="ECO:0000313" key="2">
    <source>
        <dbReference type="Proteomes" id="UP000664417"/>
    </source>
</evidence>